<sequence>MTNTVARGTAVRDGASAGVAGRPVSERSGEAAMSPPPPAGPPDMDLFAGVAVSDLSRAVAWYDTLFGEVETFEPNDVERVWTLGEHRHVYIELLPAHAGHAKVTLFVGDSGSAEPADGRREEPPPELRPVVPPAA</sequence>
<name>A0ABP8RTY6_9PSEU</name>
<gene>
    <name evidence="2" type="ORF">GCM10023175_32290</name>
</gene>
<organism evidence="2 3">
    <name type="scientific">Pseudonocardia xishanensis</name>
    <dbReference type="NCBI Taxonomy" id="630995"/>
    <lineage>
        <taxon>Bacteria</taxon>
        <taxon>Bacillati</taxon>
        <taxon>Actinomycetota</taxon>
        <taxon>Actinomycetes</taxon>
        <taxon>Pseudonocardiales</taxon>
        <taxon>Pseudonocardiaceae</taxon>
        <taxon>Pseudonocardia</taxon>
    </lineage>
</organism>
<evidence type="ECO:0000313" key="2">
    <source>
        <dbReference type="EMBL" id="GAA4547640.1"/>
    </source>
</evidence>
<evidence type="ECO:0000313" key="3">
    <source>
        <dbReference type="Proteomes" id="UP001501598"/>
    </source>
</evidence>
<reference evidence="3" key="1">
    <citation type="journal article" date="2019" name="Int. J. Syst. Evol. Microbiol.">
        <title>The Global Catalogue of Microorganisms (GCM) 10K type strain sequencing project: providing services to taxonomists for standard genome sequencing and annotation.</title>
        <authorList>
            <consortium name="The Broad Institute Genomics Platform"/>
            <consortium name="The Broad Institute Genome Sequencing Center for Infectious Disease"/>
            <person name="Wu L."/>
            <person name="Ma J."/>
        </authorList>
    </citation>
    <scope>NUCLEOTIDE SEQUENCE [LARGE SCALE GENOMIC DNA]</scope>
    <source>
        <strain evidence="3">JCM 17906</strain>
    </source>
</reference>
<comment type="caution">
    <text evidence="2">The sequence shown here is derived from an EMBL/GenBank/DDBJ whole genome shotgun (WGS) entry which is preliminary data.</text>
</comment>
<proteinExistence type="predicted"/>
<feature type="region of interest" description="Disordered" evidence="1">
    <location>
        <begin position="1"/>
        <end position="44"/>
    </location>
</feature>
<dbReference type="Gene3D" id="3.10.180.10">
    <property type="entry name" value="2,3-Dihydroxybiphenyl 1,2-Dioxygenase, domain 1"/>
    <property type="match status" value="1"/>
</dbReference>
<dbReference type="Proteomes" id="UP001501598">
    <property type="component" value="Unassembled WGS sequence"/>
</dbReference>
<protein>
    <recommendedName>
        <fullName evidence="4">VOC domain-containing protein</fullName>
    </recommendedName>
</protein>
<feature type="region of interest" description="Disordered" evidence="1">
    <location>
        <begin position="108"/>
        <end position="135"/>
    </location>
</feature>
<keyword evidence="3" id="KW-1185">Reference proteome</keyword>
<feature type="compositionally biased region" description="Basic and acidic residues" evidence="1">
    <location>
        <begin position="116"/>
        <end position="125"/>
    </location>
</feature>
<dbReference type="SUPFAM" id="SSF54593">
    <property type="entry name" value="Glyoxalase/Bleomycin resistance protein/Dihydroxybiphenyl dioxygenase"/>
    <property type="match status" value="1"/>
</dbReference>
<evidence type="ECO:0000256" key="1">
    <source>
        <dbReference type="SAM" id="MobiDB-lite"/>
    </source>
</evidence>
<dbReference type="EMBL" id="BAABGT010000038">
    <property type="protein sequence ID" value="GAA4547640.1"/>
    <property type="molecule type" value="Genomic_DNA"/>
</dbReference>
<feature type="compositionally biased region" description="Pro residues" evidence="1">
    <location>
        <begin position="126"/>
        <end position="135"/>
    </location>
</feature>
<evidence type="ECO:0008006" key="4">
    <source>
        <dbReference type="Google" id="ProtNLM"/>
    </source>
</evidence>
<dbReference type="InterPro" id="IPR029068">
    <property type="entry name" value="Glyas_Bleomycin-R_OHBP_Dase"/>
</dbReference>
<accession>A0ABP8RTY6</accession>